<evidence type="ECO:0000313" key="1">
    <source>
        <dbReference type="EMBL" id="ERK60339.1"/>
    </source>
</evidence>
<gene>
    <name evidence="1" type="ORF">HMPREF0682_2984</name>
</gene>
<reference evidence="1" key="1">
    <citation type="submission" date="2013-08" db="EMBL/GenBank/DDBJ databases">
        <authorList>
            <person name="Durkin A.S."/>
            <person name="Haft D.R."/>
            <person name="McCorrison J."/>
            <person name="Torralba M."/>
            <person name="Gillis M."/>
            <person name="Haft D.H."/>
            <person name="Methe B."/>
            <person name="Sutton G."/>
            <person name="Nelson K.E."/>
        </authorList>
    </citation>
    <scope>NUCLEOTIDE SEQUENCE [LARGE SCALE GENOMIC DNA]</scope>
    <source>
        <strain evidence="1">F0233</strain>
    </source>
</reference>
<protein>
    <submittedName>
        <fullName evidence="1">Uncharacterized protein</fullName>
    </submittedName>
</protein>
<dbReference type="AlphaFoldDB" id="U2QVU2"/>
<evidence type="ECO:0000313" key="2">
    <source>
        <dbReference type="Proteomes" id="UP000017052"/>
    </source>
</evidence>
<accession>U2QVU2</accession>
<comment type="caution">
    <text evidence="1">The sequence shown here is derived from an EMBL/GenBank/DDBJ whole genome shotgun (WGS) entry which is preliminary data.</text>
</comment>
<organism evidence="1 2">
    <name type="scientific">Propionibacterium acidifaciens F0233</name>
    <dbReference type="NCBI Taxonomy" id="553198"/>
    <lineage>
        <taxon>Bacteria</taxon>
        <taxon>Bacillati</taxon>
        <taxon>Actinomycetota</taxon>
        <taxon>Actinomycetes</taxon>
        <taxon>Propionibacteriales</taxon>
        <taxon>Propionibacteriaceae</taxon>
        <taxon>Propionibacterium</taxon>
    </lineage>
</organism>
<proteinExistence type="predicted"/>
<keyword evidence="2" id="KW-1185">Reference proteome</keyword>
<sequence length="39" mass="4513">MQLLPSFGLSQVQFEVMEEPRHVPESFDPDVVDRTTHLT</sequence>
<dbReference type="EMBL" id="ACVN02000088">
    <property type="protein sequence ID" value="ERK60339.1"/>
    <property type="molecule type" value="Genomic_DNA"/>
</dbReference>
<name>U2QVU2_9ACTN</name>
<dbReference type="Proteomes" id="UP000017052">
    <property type="component" value="Unassembled WGS sequence"/>
</dbReference>